<dbReference type="KEGG" id="caa:Caka_2293"/>
<feature type="transmembrane region" description="Helical" evidence="1">
    <location>
        <begin position="67"/>
        <end position="87"/>
    </location>
</feature>
<feature type="transmembrane region" description="Helical" evidence="1">
    <location>
        <begin position="212"/>
        <end position="229"/>
    </location>
</feature>
<feature type="transmembrane region" description="Helical" evidence="1">
    <location>
        <begin position="161"/>
        <end position="182"/>
    </location>
</feature>
<keyword evidence="1" id="KW-0812">Transmembrane</keyword>
<keyword evidence="1" id="KW-1133">Transmembrane helix</keyword>
<evidence type="ECO:0008006" key="4">
    <source>
        <dbReference type="Google" id="ProtNLM"/>
    </source>
</evidence>
<evidence type="ECO:0000313" key="2">
    <source>
        <dbReference type="EMBL" id="ADE55310.1"/>
    </source>
</evidence>
<feature type="transmembrane region" description="Helical" evidence="1">
    <location>
        <begin position="275"/>
        <end position="293"/>
    </location>
</feature>
<feature type="transmembrane region" description="Helical" evidence="1">
    <location>
        <begin position="250"/>
        <end position="269"/>
    </location>
</feature>
<protein>
    <recommendedName>
        <fullName evidence="4">Glycosyltransferase RgtA/B/C/D-like domain-containing protein</fullName>
    </recommendedName>
</protein>
<accession>D5EMS0</accession>
<proteinExistence type="predicted"/>
<dbReference type="PROSITE" id="PS51257">
    <property type="entry name" value="PROKAR_LIPOPROTEIN"/>
    <property type="match status" value="1"/>
</dbReference>
<dbReference type="AlphaFoldDB" id="D5EMS0"/>
<keyword evidence="1" id="KW-0472">Membrane</keyword>
<evidence type="ECO:0000313" key="3">
    <source>
        <dbReference type="Proteomes" id="UP000000925"/>
    </source>
</evidence>
<dbReference type="EMBL" id="CP001998">
    <property type="protein sequence ID" value="ADE55310.1"/>
    <property type="molecule type" value="Genomic_DNA"/>
</dbReference>
<keyword evidence="3" id="KW-1185">Reference proteome</keyword>
<reference evidence="2 3" key="1">
    <citation type="journal article" date="2010" name="Stand. Genomic Sci.">
        <title>Complete genome sequence of Coraliomargarita akajimensis type strain (04OKA010-24).</title>
        <authorList>
            <person name="Mavromatis K."/>
            <person name="Abt B."/>
            <person name="Brambilla E."/>
            <person name="Lapidus A."/>
            <person name="Copeland A."/>
            <person name="Deshpande S."/>
            <person name="Nolan M."/>
            <person name="Lucas S."/>
            <person name="Tice H."/>
            <person name="Cheng J.F."/>
            <person name="Han C."/>
            <person name="Detter J.C."/>
            <person name="Woyke T."/>
            <person name="Goodwin L."/>
            <person name="Pitluck S."/>
            <person name="Held B."/>
            <person name="Brettin T."/>
            <person name="Tapia R."/>
            <person name="Ivanova N."/>
            <person name="Mikhailova N."/>
            <person name="Pati A."/>
            <person name="Liolios K."/>
            <person name="Chen A."/>
            <person name="Palaniappan K."/>
            <person name="Land M."/>
            <person name="Hauser L."/>
            <person name="Chang Y.J."/>
            <person name="Jeffries C.D."/>
            <person name="Rohde M."/>
            <person name="Goker M."/>
            <person name="Bristow J."/>
            <person name="Eisen J.A."/>
            <person name="Markowitz V."/>
            <person name="Hugenholtz P."/>
            <person name="Klenk H.P."/>
            <person name="Kyrpides N.C."/>
        </authorList>
    </citation>
    <scope>NUCLEOTIDE SEQUENCE [LARGE SCALE GENOMIC DNA]</scope>
    <source>
        <strain evidence="3">DSM 45221 / IAM 15411 / JCM 23193 / KCTC 12865</strain>
    </source>
</reference>
<evidence type="ECO:0000256" key="1">
    <source>
        <dbReference type="SAM" id="Phobius"/>
    </source>
</evidence>
<feature type="transmembrane region" description="Helical" evidence="1">
    <location>
        <begin position="37"/>
        <end position="55"/>
    </location>
</feature>
<gene>
    <name evidence="2" type="ordered locus">Caka_2293</name>
</gene>
<dbReference type="Proteomes" id="UP000000925">
    <property type="component" value="Chromosome"/>
</dbReference>
<feature type="transmembrane region" description="Helical" evidence="1">
    <location>
        <begin position="342"/>
        <end position="362"/>
    </location>
</feature>
<feature type="transmembrane region" description="Helical" evidence="1">
    <location>
        <begin position="431"/>
        <end position="450"/>
    </location>
</feature>
<name>D5EMS0_CORAD</name>
<sequence>MSRVRLIVAVIGLVILIACYIAVPAESASRAVRHLGYWFTLAASLGLLAYAFIWARDCLRSQVERLAFNYRYLLGCSMLLGSLLIFVHTEFGPKVLMDDAILESTARSLHEDRQVYVSTYGRTVENQFRHFDGYVDKRPWLFAFAVSLMHDVSGFRIENAYLVNAVAAVGFLGLMHLVGWMIAGIRGALLMPAMWLTIPLFAQNATGSGMDLFNLFMLGLVVVLGMAYLRKPTEISEGAFALSGVLLAYGRYESLLFVIPVLLLIVIGWLRSGRILLSIGSVVAAPLLIGLVLQQKFFASKEDLWELHSGVTQPFALGHAVENFPRALNFFFSLGDNFSNSFLLGIVGFPAVIAVLLYGVRYGKQIYRDFPERVVLLVFVVALLVQFGVILCYHDGKLDRLFASRFALPSYLLLTLSILLLMQHLARPLSVWVYSYGCCLLFLLAFTLPMKAKAIFTERNFVVSELAWIEGILEERNQPRGLLVDRYTVYWTLRDRSALSQPRVELSTERIVREIREGKFTELILVDRRDMQLVDGAVQIPPLEFPRDQIELELIDRKSFKPFRITEVYRATNLAPALIGD</sequence>
<dbReference type="STRING" id="583355.Caka_2293"/>
<feature type="transmembrane region" description="Helical" evidence="1">
    <location>
        <begin position="374"/>
        <end position="394"/>
    </location>
</feature>
<feature type="transmembrane region" description="Helical" evidence="1">
    <location>
        <begin position="406"/>
        <end position="425"/>
    </location>
</feature>
<organism evidence="2 3">
    <name type="scientific">Coraliomargarita akajimensis (strain DSM 45221 / IAM 15411 / JCM 23193 / KCTC 12865 / 04OKA010-24)</name>
    <dbReference type="NCBI Taxonomy" id="583355"/>
    <lineage>
        <taxon>Bacteria</taxon>
        <taxon>Pseudomonadati</taxon>
        <taxon>Verrucomicrobiota</taxon>
        <taxon>Opitutia</taxon>
        <taxon>Puniceicoccales</taxon>
        <taxon>Coraliomargaritaceae</taxon>
        <taxon>Coraliomargarita</taxon>
    </lineage>
</organism>
<dbReference type="HOGENOM" id="CLU_434661_0_0_0"/>